<accession>A0ABR9QM74</accession>
<evidence type="ECO:0000313" key="3">
    <source>
        <dbReference type="Proteomes" id="UP001516662"/>
    </source>
</evidence>
<proteinExistence type="predicted"/>
<dbReference type="Pfam" id="PF13302">
    <property type="entry name" value="Acetyltransf_3"/>
    <property type="match status" value="1"/>
</dbReference>
<dbReference type="InterPro" id="IPR016181">
    <property type="entry name" value="Acyl_CoA_acyltransferase"/>
</dbReference>
<dbReference type="PROSITE" id="PS51186">
    <property type="entry name" value="GNAT"/>
    <property type="match status" value="1"/>
</dbReference>
<dbReference type="SUPFAM" id="SSF55729">
    <property type="entry name" value="Acyl-CoA N-acyltransferases (Nat)"/>
    <property type="match status" value="1"/>
</dbReference>
<dbReference type="InterPro" id="IPR000182">
    <property type="entry name" value="GNAT_dom"/>
</dbReference>
<dbReference type="Gene3D" id="3.40.630.30">
    <property type="match status" value="1"/>
</dbReference>
<dbReference type="RefSeq" id="WP_193538384.1">
    <property type="nucleotide sequence ID" value="NZ_JADCLJ010000022.1"/>
</dbReference>
<organism evidence="2 3">
    <name type="scientific">Litchfieldia luteola</name>
    <dbReference type="NCBI Taxonomy" id="682179"/>
    <lineage>
        <taxon>Bacteria</taxon>
        <taxon>Bacillati</taxon>
        <taxon>Bacillota</taxon>
        <taxon>Bacilli</taxon>
        <taxon>Bacillales</taxon>
        <taxon>Bacillaceae</taxon>
        <taxon>Litchfieldia</taxon>
    </lineage>
</organism>
<keyword evidence="3" id="KW-1185">Reference proteome</keyword>
<sequence>MLETNRLLIRELGAEDAEIVEELAGDYDIAKTTLSIPHPYPKGGAIGWISSVKEHNEAKRTATFATINKEDNQLIGVIGFNLHMAFNRGEINYWIGKPHWGKGYATEAAKKMVHYGFHELGLNRIYAASFTSNPGSWKVMEKLGMKHEGTFKQHVKKGDEYIDLTYYGMVKEDYVV</sequence>
<reference evidence="2 3" key="1">
    <citation type="submission" date="2020-10" db="EMBL/GenBank/DDBJ databases">
        <title>Bacillus sp. HD4P25, an endophyte from a halophyte.</title>
        <authorList>
            <person name="Sun J.-Q."/>
        </authorList>
    </citation>
    <scope>NUCLEOTIDE SEQUENCE [LARGE SCALE GENOMIC DNA]</scope>
    <source>
        <strain evidence="2 3">YIM 93174</strain>
    </source>
</reference>
<dbReference type="PANTHER" id="PTHR43792">
    <property type="entry name" value="GNAT FAMILY, PUTATIVE (AFU_ORTHOLOGUE AFUA_3G00765)-RELATED-RELATED"/>
    <property type="match status" value="1"/>
</dbReference>
<comment type="caution">
    <text evidence="2">The sequence shown here is derived from an EMBL/GenBank/DDBJ whole genome shotgun (WGS) entry which is preliminary data.</text>
</comment>
<dbReference type="Proteomes" id="UP001516662">
    <property type="component" value="Unassembled WGS sequence"/>
</dbReference>
<evidence type="ECO:0000313" key="2">
    <source>
        <dbReference type="EMBL" id="MBE4909589.1"/>
    </source>
</evidence>
<feature type="domain" description="N-acetyltransferase" evidence="1">
    <location>
        <begin position="7"/>
        <end position="167"/>
    </location>
</feature>
<dbReference type="InterPro" id="IPR051531">
    <property type="entry name" value="N-acetyltransferase"/>
</dbReference>
<name>A0ABR9QM74_9BACI</name>
<gene>
    <name evidence="2" type="ORF">IMZ08_16170</name>
</gene>
<protein>
    <submittedName>
        <fullName evidence="2">GNAT family N-acetyltransferase</fullName>
    </submittedName>
</protein>
<evidence type="ECO:0000259" key="1">
    <source>
        <dbReference type="PROSITE" id="PS51186"/>
    </source>
</evidence>
<dbReference type="EMBL" id="JADCLJ010000022">
    <property type="protein sequence ID" value="MBE4909589.1"/>
    <property type="molecule type" value="Genomic_DNA"/>
</dbReference>